<reference evidence="9" key="1">
    <citation type="submission" date="2025-08" db="UniProtKB">
        <authorList>
            <consortium name="RefSeq"/>
        </authorList>
    </citation>
    <scope>IDENTIFICATION</scope>
</reference>
<dbReference type="PANTHER" id="PTHR43220:SF18">
    <property type="entry name" value="TRANSMEMBRANE PROTEIN 41B"/>
    <property type="match status" value="1"/>
</dbReference>
<keyword evidence="4 6" id="KW-0472">Membrane</keyword>
<evidence type="ECO:0000256" key="4">
    <source>
        <dbReference type="ARBA" id="ARBA00023136"/>
    </source>
</evidence>
<evidence type="ECO:0000256" key="3">
    <source>
        <dbReference type="ARBA" id="ARBA00022989"/>
    </source>
</evidence>
<dbReference type="GO" id="GO:0005789">
    <property type="term" value="C:endoplasmic reticulum membrane"/>
    <property type="evidence" value="ECO:0007669"/>
    <property type="project" value="TreeGrafter"/>
</dbReference>
<dbReference type="CTD" id="32737"/>
<feature type="transmembrane region" description="Helical" evidence="6">
    <location>
        <begin position="166"/>
        <end position="185"/>
    </location>
</feature>
<dbReference type="AlphaFoldDB" id="A0AAJ6YMR1"/>
<dbReference type="GeneID" id="105364611"/>
<evidence type="ECO:0000256" key="2">
    <source>
        <dbReference type="ARBA" id="ARBA00022692"/>
    </source>
</evidence>
<organism evidence="8 9">
    <name type="scientific">Ceratosolen solmsi marchali</name>
    <dbReference type="NCBI Taxonomy" id="326594"/>
    <lineage>
        <taxon>Eukaryota</taxon>
        <taxon>Metazoa</taxon>
        <taxon>Ecdysozoa</taxon>
        <taxon>Arthropoda</taxon>
        <taxon>Hexapoda</taxon>
        <taxon>Insecta</taxon>
        <taxon>Pterygota</taxon>
        <taxon>Neoptera</taxon>
        <taxon>Endopterygota</taxon>
        <taxon>Hymenoptera</taxon>
        <taxon>Apocrita</taxon>
        <taxon>Proctotrupomorpha</taxon>
        <taxon>Chalcidoidea</taxon>
        <taxon>Agaonidae</taxon>
        <taxon>Agaoninae</taxon>
        <taxon>Ceratosolen</taxon>
    </lineage>
</organism>
<name>A0AAJ6YMR1_9HYME</name>
<evidence type="ECO:0000256" key="6">
    <source>
        <dbReference type="SAM" id="Phobius"/>
    </source>
</evidence>
<feature type="transmembrane region" description="Helical" evidence="6">
    <location>
        <begin position="125"/>
        <end position="146"/>
    </location>
</feature>
<feature type="domain" description="VTT" evidence="7">
    <location>
        <begin position="171"/>
        <end position="291"/>
    </location>
</feature>
<keyword evidence="2 6" id="KW-0812">Transmembrane</keyword>
<sequence length="333" mass="37382">MVSTMVRAPNGGSAFVTLCTFERSTIIWIDIAGVCQAEYTRNSFPSVTSNSFVKVKNFPGMENKISTQKGLLTVGLIFMLSSASLFYVYMSFPELQEDEKQYIKLPLDIQDAKNLGKLLESYKDLYYIQVLTGLFVTYILYPFHVLCNYNIRLYLNIFSLNNYNSLQTFAIPGSIFLSILSGFLFPFTLALTLVCTCSAIGASLCYLLSSLVGKKLVHKYFPEKAKIWAETVTKHKDNLLNYILFLRITPLLPNWFINLASPVVGVPMLPFTIGTFLGVAPPSFVAIQAGQTLNKLTSSSDAFSWNSLILLFIFALLSLVPVVFRSKLREKFE</sequence>
<evidence type="ECO:0000259" key="7">
    <source>
        <dbReference type="Pfam" id="PF09335"/>
    </source>
</evidence>
<proteinExistence type="inferred from homology"/>
<evidence type="ECO:0000256" key="5">
    <source>
        <dbReference type="ARBA" id="ARBA00025797"/>
    </source>
</evidence>
<keyword evidence="8" id="KW-1185">Reference proteome</keyword>
<accession>A0AAJ6YMR1</accession>
<gene>
    <name evidence="9" type="primary">LOC105364611</name>
</gene>
<comment type="similarity">
    <text evidence="5">Belongs to the TMEM41 family.</text>
</comment>
<evidence type="ECO:0000313" key="9">
    <source>
        <dbReference type="RefSeq" id="XP_011500892.1"/>
    </source>
</evidence>
<dbReference type="RefSeq" id="XP_011500892.1">
    <property type="nucleotide sequence ID" value="XM_011502590.1"/>
</dbReference>
<protein>
    <submittedName>
        <fullName evidence="9">Transmembrane protein 41B</fullName>
    </submittedName>
</protein>
<dbReference type="PANTHER" id="PTHR43220">
    <property type="match status" value="1"/>
</dbReference>
<dbReference type="Pfam" id="PF09335">
    <property type="entry name" value="VTT_dom"/>
    <property type="match status" value="1"/>
</dbReference>
<comment type="subcellular location">
    <subcellularLocation>
        <location evidence="1">Membrane</location>
        <topology evidence="1">Multi-pass membrane protein</topology>
    </subcellularLocation>
</comment>
<dbReference type="Proteomes" id="UP000695007">
    <property type="component" value="Unplaced"/>
</dbReference>
<evidence type="ECO:0000256" key="1">
    <source>
        <dbReference type="ARBA" id="ARBA00004141"/>
    </source>
</evidence>
<feature type="transmembrane region" description="Helical" evidence="6">
    <location>
        <begin position="191"/>
        <end position="212"/>
    </location>
</feature>
<evidence type="ECO:0000313" key="8">
    <source>
        <dbReference type="Proteomes" id="UP000695007"/>
    </source>
</evidence>
<feature type="transmembrane region" description="Helical" evidence="6">
    <location>
        <begin position="303"/>
        <end position="324"/>
    </location>
</feature>
<dbReference type="InterPro" id="IPR032816">
    <property type="entry name" value="VTT_dom"/>
</dbReference>
<dbReference type="GO" id="GO:0000045">
    <property type="term" value="P:autophagosome assembly"/>
    <property type="evidence" value="ECO:0007669"/>
    <property type="project" value="TreeGrafter"/>
</dbReference>
<dbReference type="InterPro" id="IPR045014">
    <property type="entry name" value="TM41A/B"/>
</dbReference>
<keyword evidence="3 6" id="KW-1133">Transmembrane helix</keyword>
<dbReference type="KEGG" id="csol:105364611"/>
<feature type="transmembrane region" description="Helical" evidence="6">
    <location>
        <begin position="71"/>
        <end position="90"/>
    </location>
</feature>